<name>A0A5C0PZ58_9COLE</name>
<dbReference type="GO" id="GO:0045259">
    <property type="term" value="C:proton-transporting ATP synthase complex"/>
    <property type="evidence" value="ECO:0007669"/>
    <property type="project" value="UniProtKB-KW"/>
</dbReference>
<comment type="similarity">
    <text evidence="2 12">Belongs to the ATPase protein 8 family.</text>
</comment>
<dbReference type="GO" id="GO:0015986">
    <property type="term" value="P:proton motive force-driven ATP synthesis"/>
    <property type="evidence" value="ECO:0007669"/>
    <property type="project" value="InterPro"/>
</dbReference>
<accession>A0A5C0PZ58</accession>
<gene>
    <name evidence="14" type="primary">ATP8</name>
    <name evidence="14" type="ORF">FM01_10</name>
</gene>
<evidence type="ECO:0000256" key="5">
    <source>
        <dbReference type="ARBA" id="ARBA00022547"/>
    </source>
</evidence>
<feature type="transmembrane region" description="Helical" evidence="13">
    <location>
        <begin position="6"/>
        <end position="29"/>
    </location>
</feature>
<dbReference type="EMBL" id="MK292104">
    <property type="protein sequence ID" value="QEJ81555.1"/>
    <property type="molecule type" value="Genomic_DNA"/>
</dbReference>
<keyword evidence="6 12" id="KW-0812">Transmembrane</keyword>
<comment type="subcellular location">
    <subcellularLocation>
        <location evidence="1 12">Mitochondrion membrane</location>
        <topology evidence="1 12">Single-pass membrane protein</topology>
    </subcellularLocation>
</comment>
<reference evidence="14" key="1">
    <citation type="journal article" date="2019" name="Mol. Phylogenet. Evol.">
        <title>Phylogenetic analysis provides insights into the evolution of Asian fireflies and adult bioluminescence.</title>
        <authorList>
            <person name="Chen X."/>
            <person name="Dong Z."/>
            <person name="Liu G."/>
            <person name="He J."/>
            <person name="Zhao R."/>
            <person name="Wang W."/>
            <person name="Peng Y."/>
            <person name="Li X."/>
        </authorList>
    </citation>
    <scope>NUCLEOTIDE SEQUENCE</scope>
</reference>
<evidence type="ECO:0000313" key="14">
    <source>
        <dbReference type="EMBL" id="QEJ81555.1"/>
    </source>
</evidence>
<evidence type="ECO:0000256" key="7">
    <source>
        <dbReference type="ARBA" id="ARBA00022781"/>
    </source>
</evidence>
<keyword evidence="7 12" id="KW-0375">Hydrogen ion transport</keyword>
<organism evidence="14">
    <name type="scientific">Rhagophthalmus giganteus</name>
    <dbReference type="NCBI Taxonomy" id="2591746"/>
    <lineage>
        <taxon>Eukaryota</taxon>
        <taxon>Metazoa</taxon>
        <taxon>Ecdysozoa</taxon>
        <taxon>Arthropoda</taxon>
        <taxon>Hexapoda</taxon>
        <taxon>Insecta</taxon>
        <taxon>Pterygota</taxon>
        <taxon>Neoptera</taxon>
        <taxon>Endopterygota</taxon>
        <taxon>Coleoptera</taxon>
        <taxon>Polyphaga</taxon>
        <taxon>Elateriformia</taxon>
        <taxon>Elateroidea</taxon>
        <taxon>Rhagophthalmidae</taxon>
        <taxon>Rhagophthalmus</taxon>
    </lineage>
</organism>
<evidence type="ECO:0000256" key="12">
    <source>
        <dbReference type="RuleBase" id="RU003661"/>
    </source>
</evidence>
<comment type="subunit">
    <text evidence="3">F-type ATPases have 2 components, CF(1) - the catalytic core - and CF(0) - the membrane proton channel.</text>
</comment>
<evidence type="ECO:0000256" key="3">
    <source>
        <dbReference type="ARBA" id="ARBA00011291"/>
    </source>
</evidence>
<evidence type="ECO:0000256" key="11">
    <source>
        <dbReference type="ARBA" id="ARBA00023136"/>
    </source>
</evidence>
<keyword evidence="11 13" id="KW-0472">Membrane</keyword>
<evidence type="ECO:0000256" key="10">
    <source>
        <dbReference type="ARBA" id="ARBA00023128"/>
    </source>
</evidence>
<keyword evidence="8 13" id="KW-1133">Transmembrane helix</keyword>
<geneLocation type="mitochondrion" evidence="14"/>
<protein>
    <recommendedName>
        <fullName evidence="12">ATP synthase complex subunit 8</fullName>
    </recommendedName>
</protein>
<keyword evidence="9 12" id="KW-0406">Ion transport</keyword>
<evidence type="ECO:0000256" key="9">
    <source>
        <dbReference type="ARBA" id="ARBA00023065"/>
    </source>
</evidence>
<dbReference type="InterPro" id="IPR001421">
    <property type="entry name" value="ATP8_metazoa"/>
</dbReference>
<dbReference type="AlphaFoldDB" id="A0A5C0PZ58"/>
<dbReference type="GO" id="GO:0031966">
    <property type="term" value="C:mitochondrial membrane"/>
    <property type="evidence" value="ECO:0007669"/>
    <property type="project" value="UniProtKB-SubCell"/>
</dbReference>
<keyword evidence="10 12" id="KW-0496">Mitochondrion</keyword>
<evidence type="ECO:0000256" key="13">
    <source>
        <dbReference type="SAM" id="Phobius"/>
    </source>
</evidence>
<keyword evidence="5 12" id="KW-0138">CF(0)</keyword>
<evidence type="ECO:0000256" key="2">
    <source>
        <dbReference type="ARBA" id="ARBA00008892"/>
    </source>
</evidence>
<sequence>MPQMAPLLWLNLMISFSILLLMFNSLNYFSNLYKNKKILQSKKKINWKW</sequence>
<evidence type="ECO:0000256" key="6">
    <source>
        <dbReference type="ARBA" id="ARBA00022692"/>
    </source>
</evidence>
<keyword evidence="4 12" id="KW-0813">Transport</keyword>
<evidence type="ECO:0000256" key="1">
    <source>
        <dbReference type="ARBA" id="ARBA00004304"/>
    </source>
</evidence>
<evidence type="ECO:0000256" key="8">
    <source>
        <dbReference type="ARBA" id="ARBA00022989"/>
    </source>
</evidence>
<dbReference type="GO" id="GO:0015078">
    <property type="term" value="F:proton transmembrane transporter activity"/>
    <property type="evidence" value="ECO:0007669"/>
    <property type="project" value="InterPro"/>
</dbReference>
<proteinExistence type="inferred from homology"/>
<dbReference type="Pfam" id="PF00895">
    <property type="entry name" value="ATP-synt_8"/>
    <property type="match status" value="1"/>
</dbReference>
<evidence type="ECO:0000256" key="4">
    <source>
        <dbReference type="ARBA" id="ARBA00022448"/>
    </source>
</evidence>